<evidence type="ECO:0000256" key="1">
    <source>
        <dbReference type="SAM" id="MobiDB-lite"/>
    </source>
</evidence>
<evidence type="ECO:0000313" key="3">
    <source>
        <dbReference type="Proteomes" id="UP000789405"/>
    </source>
</evidence>
<keyword evidence="3" id="KW-1185">Reference proteome</keyword>
<name>A0A9N9AQ15_9GLOM</name>
<organism evidence="2 3">
    <name type="scientific">Dentiscutata erythropus</name>
    <dbReference type="NCBI Taxonomy" id="1348616"/>
    <lineage>
        <taxon>Eukaryota</taxon>
        <taxon>Fungi</taxon>
        <taxon>Fungi incertae sedis</taxon>
        <taxon>Mucoromycota</taxon>
        <taxon>Glomeromycotina</taxon>
        <taxon>Glomeromycetes</taxon>
        <taxon>Diversisporales</taxon>
        <taxon>Gigasporaceae</taxon>
        <taxon>Dentiscutata</taxon>
    </lineage>
</organism>
<dbReference type="EMBL" id="CAJVPY010001838">
    <property type="protein sequence ID" value="CAG8538706.1"/>
    <property type="molecule type" value="Genomic_DNA"/>
</dbReference>
<reference evidence="2" key="1">
    <citation type="submission" date="2021-06" db="EMBL/GenBank/DDBJ databases">
        <authorList>
            <person name="Kallberg Y."/>
            <person name="Tangrot J."/>
            <person name="Rosling A."/>
        </authorList>
    </citation>
    <scope>NUCLEOTIDE SEQUENCE</scope>
    <source>
        <strain evidence="2">MA453B</strain>
    </source>
</reference>
<feature type="compositionally biased region" description="Basic and acidic residues" evidence="1">
    <location>
        <begin position="1"/>
        <end position="13"/>
    </location>
</feature>
<gene>
    <name evidence="2" type="ORF">DERYTH_LOCUS4697</name>
</gene>
<sequence length="142" mass="16920">MQKNEKEQPHLPKQETLVAPAAEFKEVEEDNDTMEWEDDGEIEYKSESQDYEEIINSKIERERYYQGLLIELAAEARIEINYNNNNAENEAQYMNLDKAYLDSSNKEYKDTGYGYYQSHLGHDQCWWNTNIDEEIFTEFPLI</sequence>
<dbReference type="Proteomes" id="UP000789405">
    <property type="component" value="Unassembled WGS sequence"/>
</dbReference>
<evidence type="ECO:0000313" key="2">
    <source>
        <dbReference type="EMBL" id="CAG8538706.1"/>
    </source>
</evidence>
<protein>
    <submittedName>
        <fullName evidence="2">412_t:CDS:1</fullName>
    </submittedName>
</protein>
<dbReference type="AlphaFoldDB" id="A0A9N9AQ15"/>
<accession>A0A9N9AQ15</accession>
<feature type="region of interest" description="Disordered" evidence="1">
    <location>
        <begin position="1"/>
        <end position="34"/>
    </location>
</feature>
<comment type="caution">
    <text evidence="2">The sequence shown here is derived from an EMBL/GenBank/DDBJ whole genome shotgun (WGS) entry which is preliminary data.</text>
</comment>
<proteinExistence type="predicted"/>